<organism evidence="1 2">
    <name type="scientific">Ilex paraguariensis</name>
    <name type="common">yerba mate</name>
    <dbReference type="NCBI Taxonomy" id="185542"/>
    <lineage>
        <taxon>Eukaryota</taxon>
        <taxon>Viridiplantae</taxon>
        <taxon>Streptophyta</taxon>
        <taxon>Embryophyta</taxon>
        <taxon>Tracheophyta</taxon>
        <taxon>Spermatophyta</taxon>
        <taxon>Magnoliopsida</taxon>
        <taxon>eudicotyledons</taxon>
        <taxon>Gunneridae</taxon>
        <taxon>Pentapetalae</taxon>
        <taxon>asterids</taxon>
        <taxon>campanulids</taxon>
        <taxon>Aquifoliales</taxon>
        <taxon>Aquifoliaceae</taxon>
        <taxon>Ilex</taxon>
    </lineage>
</organism>
<gene>
    <name evidence="1" type="ORF">ILEXP_LOCUS51144</name>
</gene>
<keyword evidence="2" id="KW-1185">Reference proteome</keyword>
<evidence type="ECO:0000313" key="2">
    <source>
        <dbReference type="Proteomes" id="UP001642360"/>
    </source>
</evidence>
<feature type="non-terminal residue" evidence="1">
    <location>
        <position position="74"/>
    </location>
</feature>
<sequence length="74" mass="7988">VCEVVRIQAKVFRTCAIESERGKEVLPALGIEYIQNIQIIALCVTWFPPLYGMLKINVDGASKGNPSRAGGGVV</sequence>
<dbReference type="Proteomes" id="UP001642360">
    <property type="component" value="Unassembled WGS sequence"/>
</dbReference>
<evidence type="ECO:0000313" key="1">
    <source>
        <dbReference type="EMBL" id="CAK9181106.1"/>
    </source>
</evidence>
<dbReference type="EMBL" id="CAUOFW020007945">
    <property type="protein sequence ID" value="CAK9181106.1"/>
    <property type="molecule type" value="Genomic_DNA"/>
</dbReference>
<reference evidence="1 2" key="1">
    <citation type="submission" date="2024-02" db="EMBL/GenBank/DDBJ databases">
        <authorList>
            <person name="Vignale AGUSTIN F."/>
            <person name="Sosa J E."/>
            <person name="Modenutti C."/>
        </authorList>
    </citation>
    <scope>NUCLEOTIDE SEQUENCE [LARGE SCALE GENOMIC DNA]</scope>
</reference>
<feature type="non-terminal residue" evidence="1">
    <location>
        <position position="1"/>
    </location>
</feature>
<accession>A0ABC8UJ83</accession>
<name>A0ABC8UJ83_9AQUA</name>
<protein>
    <recommendedName>
        <fullName evidence="3">RNase H type-1 domain-containing protein</fullName>
    </recommendedName>
</protein>
<dbReference type="AlphaFoldDB" id="A0ABC8UJ83"/>
<comment type="caution">
    <text evidence="1">The sequence shown here is derived from an EMBL/GenBank/DDBJ whole genome shotgun (WGS) entry which is preliminary data.</text>
</comment>
<proteinExistence type="predicted"/>
<evidence type="ECO:0008006" key="3">
    <source>
        <dbReference type="Google" id="ProtNLM"/>
    </source>
</evidence>